<evidence type="ECO:0000313" key="4">
    <source>
        <dbReference type="RefSeq" id="XP_053536868.1"/>
    </source>
</evidence>
<dbReference type="KEGG" id="ipu:128632916"/>
<dbReference type="RefSeq" id="XP_053536868.1">
    <property type="nucleotide sequence ID" value="XM_053680893.1"/>
</dbReference>
<protein>
    <submittedName>
        <fullName evidence="4">Uncharacterized protein LOC128632916</fullName>
    </submittedName>
</protein>
<dbReference type="Proteomes" id="UP000221080">
    <property type="component" value="Chromosome 6"/>
</dbReference>
<feature type="domain" description="C6H2-type" evidence="2">
    <location>
        <begin position="125"/>
        <end position="178"/>
    </location>
</feature>
<dbReference type="PROSITE" id="PS52013">
    <property type="entry name" value="ZF_C6H2"/>
    <property type="match status" value="1"/>
</dbReference>
<comment type="similarity">
    <text evidence="1">Belongs to the peptidase M24A family. Methionine aminopeptidase type 1 subfamily.</text>
</comment>
<dbReference type="Gene3D" id="6.10.140.2220">
    <property type="match status" value="1"/>
</dbReference>
<proteinExistence type="inferred from homology"/>
<dbReference type="GO" id="GO:0008270">
    <property type="term" value="F:zinc ion binding"/>
    <property type="evidence" value="ECO:0007669"/>
    <property type="project" value="UniProtKB-KW"/>
</dbReference>
<accession>A0A9F7TIT8</accession>
<dbReference type="Pfam" id="PF15801">
    <property type="entry name" value="zf-C6H2"/>
    <property type="match status" value="1"/>
</dbReference>
<dbReference type="GeneID" id="128632916"/>
<evidence type="ECO:0000256" key="1">
    <source>
        <dbReference type="PROSITE-ProRule" id="PRU01357"/>
    </source>
</evidence>
<sequence>MPGWRQRPLLFPFHIQVYFASLAPPKPTKKQWLGFLVHRFYGSARDWAEQLARSGSSAPYDITQFSELFLKEFSQLGQSNRLDVLKSGFEVIDKEDWPFHLCYAWLEWTEAAASLQVPVDVVESTSRCMPEGCGRETKLQCPTCKKLGLQEAFYCSNECFKNSWREQKKIHWRARTEIQPEVNQAISEPQLETYGEVSAPEFHPEVNVATSGPLSEVNLAASELQPETYGEVSPPELQPEVNLATSEIQPETRGEVSAAEEAVLLPCPAEEAILLPCPAEEAILLSCPAEEAILLSCPAEEAVPLPCPAEEAVPLSCPAEKAVPLPCPTEEAVPLSFSAEERPSELQARRGCLFAFLHH</sequence>
<evidence type="ECO:0000259" key="2">
    <source>
        <dbReference type="PROSITE" id="PS52013"/>
    </source>
</evidence>
<dbReference type="OrthoDB" id="3209743at2759"/>
<reference evidence="4" key="2">
    <citation type="submission" date="2025-08" db="UniProtKB">
        <authorList>
            <consortium name="RefSeq"/>
        </authorList>
    </citation>
    <scope>IDENTIFICATION</scope>
    <source>
        <tissue evidence="4">Blood</tissue>
    </source>
</reference>
<organism evidence="3 4">
    <name type="scientific">Ictalurus punctatus</name>
    <name type="common">Channel catfish</name>
    <name type="synonym">Silurus punctatus</name>
    <dbReference type="NCBI Taxonomy" id="7998"/>
    <lineage>
        <taxon>Eukaryota</taxon>
        <taxon>Metazoa</taxon>
        <taxon>Chordata</taxon>
        <taxon>Craniata</taxon>
        <taxon>Vertebrata</taxon>
        <taxon>Euteleostomi</taxon>
        <taxon>Actinopterygii</taxon>
        <taxon>Neopterygii</taxon>
        <taxon>Teleostei</taxon>
        <taxon>Ostariophysi</taxon>
        <taxon>Siluriformes</taxon>
        <taxon>Ictaluridae</taxon>
        <taxon>Ictalurus</taxon>
    </lineage>
</organism>
<keyword evidence="3" id="KW-1185">Reference proteome</keyword>
<keyword evidence="1" id="KW-0862">Zinc</keyword>
<keyword evidence="1" id="KW-0479">Metal-binding</keyword>
<reference evidence="3" key="1">
    <citation type="journal article" date="2016" name="Nat. Commun.">
        <title>The channel catfish genome sequence provides insights into the evolution of scale formation in teleosts.</title>
        <authorList>
            <person name="Liu Z."/>
            <person name="Liu S."/>
            <person name="Yao J."/>
            <person name="Bao L."/>
            <person name="Zhang J."/>
            <person name="Li Y."/>
            <person name="Jiang C."/>
            <person name="Sun L."/>
            <person name="Wang R."/>
            <person name="Zhang Y."/>
            <person name="Zhou T."/>
            <person name="Zeng Q."/>
            <person name="Fu Q."/>
            <person name="Gao S."/>
            <person name="Li N."/>
            <person name="Koren S."/>
            <person name="Jiang Y."/>
            <person name="Zimin A."/>
            <person name="Xu P."/>
            <person name="Phillippy A.M."/>
            <person name="Geng X."/>
            <person name="Song L."/>
            <person name="Sun F."/>
            <person name="Li C."/>
            <person name="Wang X."/>
            <person name="Chen A."/>
            <person name="Jin Y."/>
            <person name="Yuan Z."/>
            <person name="Yang Y."/>
            <person name="Tan S."/>
            <person name="Peatman E."/>
            <person name="Lu J."/>
            <person name="Qin Z."/>
            <person name="Dunham R."/>
            <person name="Li Z."/>
            <person name="Sonstegard T."/>
            <person name="Feng J."/>
            <person name="Danzmann R.G."/>
            <person name="Schroeder S."/>
            <person name="Scheffler B."/>
            <person name="Duke M.V."/>
            <person name="Ballard L."/>
            <person name="Kucuktas H."/>
            <person name="Kaltenboeck L."/>
            <person name="Liu H."/>
            <person name="Armbruster J."/>
            <person name="Xie Y."/>
            <person name="Kirby M.L."/>
            <person name="Tian Y."/>
            <person name="Flanagan M.E."/>
            <person name="Mu W."/>
            <person name="Waldbieser G.C."/>
        </authorList>
    </citation>
    <scope>NUCLEOTIDE SEQUENCE [LARGE SCALE GENOMIC DNA]</scope>
    <source>
        <strain evidence="3">SDA103</strain>
    </source>
</reference>
<keyword evidence="1" id="KW-0863">Zinc-finger</keyword>
<evidence type="ECO:0000313" key="3">
    <source>
        <dbReference type="Proteomes" id="UP000221080"/>
    </source>
</evidence>
<dbReference type="AlphaFoldDB" id="A0A9F7TIT8"/>
<gene>
    <name evidence="4" type="primary">LOC128632916</name>
</gene>
<name>A0A9F7TIT8_ICTPU</name>
<dbReference type="InterPro" id="IPR031615">
    <property type="entry name" value="Zfn-C6H2"/>
</dbReference>